<evidence type="ECO:0000313" key="2">
    <source>
        <dbReference type="Proteomes" id="UP000765509"/>
    </source>
</evidence>
<dbReference type="Proteomes" id="UP000765509">
    <property type="component" value="Unassembled WGS sequence"/>
</dbReference>
<sequence length="76" mass="8452">MAIRIETKIPTFRAKTHSVGYMVHKLHLAACNGLNALGVSNLPPDQTSTHQGESCVNRWRLTSRRTAVSIKSCFSR</sequence>
<gene>
    <name evidence="1" type="ORF">O181_115542</name>
</gene>
<dbReference type="OrthoDB" id="3252425at2759"/>
<organism evidence="1 2">
    <name type="scientific">Austropuccinia psidii MF-1</name>
    <dbReference type="NCBI Taxonomy" id="1389203"/>
    <lineage>
        <taxon>Eukaryota</taxon>
        <taxon>Fungi</taxon>
        <taxon>Dikarya</taxon>
        <taxon>Basidiomycota</taxon>
        <taxon>Pucciniomycotina</taxon>
        <taxon>Pucciniomycetes</taxon>
        <taxon>Pucciniales</taxon>
        <taxon>Sphaerophragmiaceae</taxon>
        <taxon>Austropuccinia</taxon>
    </lineage>
</organism>
<comment type="caution">
    <text evidence="1">The sequence shown here is derived from an EMBL/GenBank/DDBJ whole genome shotgun (WGS) entry which is preliminary data.</text>
</comment>
<name>A0A9Q3PXH5_9BASI</name>
<evidence type="ECO:0000313" key="1">
    <source>
        <dbReference type="EMBL" id="MBW0575827.1"/>
    </source>
</evidence>
<protein>
    <submittedName>
        <fullName evidence="1">Uncharacterized protein</fullName>
    </submittedName>
</protein>
<accession>A0A9Q3PXH5</accession>
<reference evidence="1" key="1">
    <citation type="submission" date="2021-03" db="EMBL/GenBank/DDBJ databases">
        <title>Draft genome sequence of rust myrtle Austropuccinia psidii MF-1, a brazilian biotype.</title>
        <authorList>
            <person name="Quecine M.C."/>
            <person name="Pachon D.M.R."/>
            <person name="Bonatelli M.L."/>
            <person name="Correr F.H."/>
            <person name="Franceschini L.M."/>
            <person name="Leite T.F."/>
            <person name="Margarido G.R.A."/>
            <person name="Almeida C.A."/>
            <person name="Ferrarezi J.A."/>
            <person name="Labate C.A."/>
        </authorList>
    </citation>
    <scope>NUCLEOTIDE SEQUENCE</scope>
    <source>
        <strain evidence="1">MF-1</strain>
    </source>
</reference>
<proteinExistence type="predicted"/>
<keyword evidence="2" id="KW-1185">Reference proteome</keyword>
<dbReference type="EMBL" id="AVOT02097088">
    <property type="protein sequence ID" value="MBW0575827.1"/>
    <property type="molecule type" value="Genomic_DNA"/>
</dbReference>
<feature type="non-terminal residue" evidence="1">
    <location>
        <position position="76"/>
    </location>
</feature>
<dbReference type="AlphaFoldDB" id="A0A9Q3PXH5"/>